<gene>
    <name evidence="7" type="primary">CX3CL1</name>
</gene>
<dbReference type="SMART" id="SM00199">
    <property type="entry name" value="SCY"/>
    <property type="match status" value="1"/>
</dbReference>
<evidence type="ECO:0000256" key="4">
    <source>
        <dbReference type="SAM" id="SignalP"/>
    </source>
</evidence>
<sequence>MGLPPLSGLLCLTVLCHLVALLAGQQHGVSKCNFSCNKMIKKIPVSRLVGYQRNRESCNDGAVILKTVKDKLLCADPKEKWVQEVMKILDNKAAMIQKSGTFERQIGEGEPRTTLGAREMYWSAASEANFTGESSGLGAESALGTSPGVAGSMGTRSSSTSKAPDGGTQKTEIFNKAAVTTATSWQSSAADQTGAGLWTEGKASEAPSTLVSSTQTLPTPVPSTQAPSAQTLPTQTLLTPVPSTKAVPTPVPSTQAPSTQAPSTQTLPTQTLPTWVPSTQALPSPVPSTQAPTLSHTVLEDSTWPGSLTVGIKVQDSSKNSLGFKEMSPSAAHTDAFLRSATVYGVFEVTLSSEGTPSMDALASGSWAPKTEELPKAKEPILTTAGPQSLGILMTSIPDSQVATRRQAVGLLAFLGFLFCLGVAMFAYQRLQSCPRKTMGDMVDGICYVPRSCGSNSYVLVPV</sequence>
<feature type="transmembrane region" description="Helical" evidence="3">
    <location>
        <begin position="408"/>
        <end position="428"/>
    </location>
</feature>
<keyword evidence="4" id="KW-0732">Signal</keyword>
<dbReference type="InterPro" id="IPR039809">
    <property type="entry name" value="Chemokine_b/g/d"/>
</dbReference>
<keyword evidence="3" id="KW-0812">Transmembrane</keyword>
<organism evidence="6 7">
    <name type="scientific">Odocoileus virginianus</name>
    <name type="common">White-tailed deer</name>
    <dbReference type="NCBI Taxonomy" id="9874"/>
    <lineage>
        <taxon>Eukaryota</taxon>
        <taxon>Metazoa</taxon>
        <taxon>Chordata</taxon>
        <taxon>Craniata</taxon>
        <taxon>Vertebrata</taxon>
        <taxon>Euteleostomi</taxon>
        <taxon>Mammalia</taxon>
        <taxon>Eutheria</taxon>
        <taxon>Laurasiatheria</taxon>
        <taxon>Artiodactyla</taxon>
        <taxon>Ruminantia</taxon>
        <taxon>Pecora</taxon>
        <taxon>Cervidae</taxon>
        <taxon>Odocoileinae</taxon>
        <taxon>Odocoileus</taxon>
    </lineage>
</organism>
<dbReference type="Pfam" id="PF00048">
    <property type="entry name" value="IL8"/>
    <property type="match status" value="1"/>
</dbReference>
<feature type="compositionally biased region" description="Low complexity" evidence="2">
    <location>
        <begin position="230"/>
        <end position="240"/>
    </location>
</feature>
<dbReference type="RefSeq" id="XP_020759468.2">
    <property type="nucleotide sequence ID" value="XM_020903809.2"/>
</dbReference>
<evidence type="ECO:0000313" key="6">
    <source>
        <dbReference type="Proteomes" id="UP001652640"/>
    </source>
</evidence>
<keyword evidence="3" id="KW-0472">Membrane</keyword>
<feature type="domain" description="Chemokine interleukin-8-like" evidence="5">
    <location>
        <begin position="29"/>
        <end position="89"/>
    </location>
</feature>
<accession>A0A6J0YCT4</accession>
<feature type="compositionally biased region" description="Polar residues" evidence="2">
    <location>
        <begin position="206"/>
        <end position="229"/>
    </location>
</feature>
<feature type="region of interest" description="Disordered" evidence="2">
    <location>
        <begin position="133"/>
        <end position="169"/>
    </location>
</feature>
<feature type="chain" id="PRO_5046885990" evidence="4">
    <location>
        <begin position="25"/>
        <end position="463"/>
    </location>
</feature>
<dbReference type="PRINTS" id="PR01721">
    <property type="entry name" value="FRACTALKINE"/>
</dbReference>
<evidence type="ECO:0000256" key="1">
    <source>
        <dbReference type="ARBA" id="ARBA00022514"/>
    </source>
</evidence>
<protein>
    <submittedName>
        <fullName evidence="7">Fractalkine isoform X1</fullName>
    </submittedName>
</protein>
<dbReference type="PANTHER" id="PTHR12015">
    <property type="entry name" value="SMALL INDUCIBLE CYTOKINE A"/>
    <property type="match status" value="1"/>
</dbReference>
<evidence type="ECO:0000256" key="3">
    <source>
        <dbReference type="SAM" id="Phobius"/>
    </source>
</evidence>
<dbReference type="InterPro" id="IPR001811">
    <property type="entry name" value="Chemokine_IL8-like_dom"/>
</dbReference>
<keyword evidence="1" id="KW-0202">Cytokine</keyword>
<reference evidence="6" key="1">
    <citation type="journal article" date="2022" name="J. Hered.">
        <title>A De Novo Chromosome-Level Genome Assembly of the White-Tailed Deer, Odocoileus Virginianus.</title>
        <authorList>
            <person name="London E.W."/>
            <person name="Roca A.L."/>
            <person name="Novakofski J.E."/>
            <person name="Mateus-Pinilla N.E."/>
        </authorList>
    </citation>
    <scope>NUCLEOTIDE SEQUENCE [LARGE SCALE GENOMIC DNA]</scope>
</reference>
<dbReference type="Proteomes" id="UP001652640">
    <property type="component" value="Chromosome 20"/>
</dbReference>
<evidence type="ECO:0000313" key="7">
    <source>
        <dbReference type="RefSeq" id="XP_020759468.2"/>
    </source>
</evidence>
<feature type="compositionally biased region" description="Low complexity" evidence="2">
    <location>
        <begin position="257"/>
        <end position="267"/>
    </location>
</feature>
<evidence type="ECO:0000259" key="5">
    <source>
        <dbReference type="SMART" id="SM00199"/>
    </source>
</evidence>
<dbReference type="Gene3D" id="2.40.50.40">
    <property type="match status" value="1"/>
</dbReference>
<keyword evidence="3" id="KW-1133">Transmembrane helix</keyword>
<feature type="compositionally biased region" description="Polar residues" evidence="2">
    <location>
        <begin position="154"/>
        <end position="169"/>
    </location>
</feature>
<feature type="region of interest" description="Disordered" evidence="2">
    <location>
        <begin position="201"/>
        <end position="267"/>
    </location>
</feature>
<proteinExistence type="predicted"/>
<keyword evidence="6" id="KW-1185">Reference proteome</keyword>
<dbReference type="SUPFAM" id="SSF54117">
    <property type="entry name" value="Interleukin 8-like chemokines"/>
    <property type="match status" value="1"/>
</dbReference>
<dbReference type="OrthoDB" id="9447832at2759"/>
<dbReference type="PANTHER" id="PTHR12015:SF92">
    <property type="entry name" value="FRACTALKINE"/>
    <property type="match status" value="1"/>
</dbReference>
<name>A0A6J0YCT4_ODOVR</name>
<dbReference type="InterPro" id="IPR036048">
    <property type="entry name" value="Interleukin_8-like_sf"/>
</dbReference>
<feature type="signal peptide" evidence="4">
    <location>
        <begin position="1"/>
        <end position="24"/>
    </location>
</feature>
<dbReference type="GeneID" id="110144011"/>
<reference evidence="7" key="2">
    <citation type="submission" date="2025-08" db="UniProtKB">
        <authorList>
            <consortium name="RefSeq"/>
        </authorList>
    </citation>
    <scope>IDENTIFICATION</scope>
    <source>
        <tissue evidence="7">Tongue muscle</tissue>
    </source>
</reference>
<evidence type="ECO:0000256" key="2">
    <source>
        <dbReference type="SAM" id="MobiDB-lite"/>
    </source>
</evidence>